<evidence type="ECO:0008006" key="3">
    <source>
        <dbReference type="Google" id="ProtNLM"/>
    </source>
</evidence>
<protein>
    <recommendedName>
        <fullName evidence="3">N-terminal of MaoC-like dehydratase domain-containing protein</fullName>
    </recommendedName>
</protein>
<dbReference type="AlphaFoldDB" id="A0A9X1PT71"/>
<dbReference type="Gene3D" id="3.10.129.10">
    <property type="entry name" value="Hotdog Thioesterase"/>
    <property type="match status" value="1"/>
</dbReference>
<keyword evidence="2" id="KW-1185">Reference proteome</keyword>
<sequence length="156" mass="16507">MGGATPPDEAELIALVGTELPPGRHRIDPVVSRMLDSAVRAPTPPGPAPEPHPIWSFVVAQTGIGLDVGGLLGLFGSSGADGPMLGECDLDMLRPFETGVEYAVTGRVTRAVRKKGRALGVFDLVTVEYEVHAPDSLLVARCRETFVLPRREAAQA</sequence>
<evidence type="ECO:0000313" key="2">
    <source>
        <dbReference type="Proteomes" id="UP001139384"/>
    </source>
</evidence>
<accession>A0A9X1PT71</accession>
<dbReference type="RefSeq" id="WP_234760885.1">
    <property type="nucleotide sequence ID" value="NZ_JAKEIP010000006.1"/>
</dbReference>
<reference evidence="1" key="1">
    <citation type="submission" date="2022-01" db="EMBL/GenBank/DDBJ databases">
        <title>Draft Genome Sequences of Seven Type Strains of the Genus Streptomyces.</title>
        <authorList>
            <person name="Aziz S."/>
            <person name="Coretto E."/>
            <person name="Chronakova A."/>
            <person name="Sproer C."/>
            <person name="Huber K."/>
            <person name="Nouioui I."/>
            <person name="Gross H."/>
        </authorList>
    </citation>
    <scope>NUCLEOTIDE SEQUENCE</scope>
    <source>
        <strain evidence="1">DSM 103493</strain>
    </source>
</reference>
<gene>
    <name evidence="1" type="ORF">L0P92_03195</name>
</gene>
<dbReference type="EMBL" id="JAKEIP010000006">
    <property type="protein sequence ID" value="MCF1592576.1"/>
    <property type="molecule type" value="Genomic_DNA"/>
</dbReference>
<dbReference type="InterPro" id="IPR029069">
    <property type="entry name" value="HotDog_dom_sf"/>
</dbReference>
<name>A0A9X1PT71_STRM4</name>
<comment type="caution">
    <text evidence="1">The sequence shown here is derived from an EMBL/GenBank/DDBJ whole genome shotgun (WGS) entry which is preliminary data.</text>
</comment>
<dbReference type="SUPFAM" id="SSF54637">
    <property type="entry name" value="Thioesterase/thiol ester dehydrase-isomerase"/>
    <property type="match status" value="1"/>
</dbReference>
<proteinExistence type="predicted"/>
<evidence type="ECO:0000313" key="1">
    <source>
        <dbReference type="EMBL" id="MCF1592576.1"/>
    </source>
</evidence>
<dbReference type="Proteomes" id="UP001139384">
    <property type="component" value="Unassembled WGS sequence"/>
</dbReference>
<organism evidence="1 2">
    <name type="scientific">Streptomyces muensis</name>
    <dbReference type="NCBI Taxonomy" id="1077944"/>
    <lineage>
        <taxon>Bacteria</taxon>
        <taxon>Bacillati</taxon>
        <taxon>Actinomycetota</taxon>
        <taxon>Actinomycetes</taxon>
        <taxon>Kitasatosporales</taxon>
        <taxon>Streptomycetaceae</taxon>
        <taxon>Streptomyces</taxon>
    </lineage>
</organism>